<dbReference type="RefSeq" id="WP_179583016.1">
    <property type="nucleotide sequence ID" value="NZ_JACBYR010000001.1"/>
</dbReference>
<dbReference type="PRINTS" id="PR00032">
    <property type="entry name" value="HTHARAC"/>
</dbReference>
<keyword evidence="2 6" id="KW-0238">DNA-binding</keyword>
<dbReference type="PANTHER" id="PTHR43280:SF2">
    <property type="entry name" value="HTH-TYPE TRANSCRIPTIONAL REGULATOR EXSA"/>
    <property type="match status" value="1"/>
</dbReference>
<dbReference type="PROSITE" id="PS01124">
    <property type="entry name" value="HTH_ARAC_FAMILY_2"/>
    <property type="match status" value="1"/>
</dbReference>
<gene>
    <name evidence="6" type="ORF">FHW18_000463</name>
</gene>
<reference evidence="6 7" key="1">
    <citation type="submission" date="2020-07" db="EMBL/GenBank/DDBJ databases">
        <title>Genomic Encyclopedia of Type Strains, Phase IV (KMG-V): Genome sequencing to study the core and pangenomes of soil and plant-associated prokaryotes.</title>
        <authorList>
            <person name="Whitman W."/>
        </authorList>
    </citation>
    <scope>NUCLEOTIDE SEQUENCE [LARGE SCALE GENOMIC DNA]</scope>
    <source>
        <strain evidence="6 7">SAS40</strain>
    </source>
</reference>
<organism evidence="6 7">
    <name type="scientific">Pigmentiphaga litoralis</name>
    <dbReference type="NCBI Taxonomy" id="516702"/>
    <lineage>
        <taxon>Bacteria</taxon>
        <taxon>Pseudomonadati</taxon>
        <taxon>Pseudomonadota</taxon>
        <taxon>Betaproteobacteria</taxon>
        <taxon>Burkholderiales</taxon>
        <taxon>Alcaligenaceae</taxon>
        <taxon>Pigmentiphaga</taxon>
    </lineage>
</organism>
<dbReference type="Proteomes" id="UP000542125">
    <property type="component" value="Unassembled WGS sequence"/>
</dbReference>
<dbReference type="InterPro" id="IPR009057">
    <property type="entry name" value="Homeodomain-like_sf"/>
</dbReference>
<evidence type="ECO:0000313" key="6">
    <source>
        <dbReference type="EMBL" id="NYE81192.1"/>
    </source>
</evidence>
<keyword evidence="3" id="KW-0010">Activator</keyword>
<dbReference type="SUPFAM" id="SSF51215">
    <property type="entry name" value="Regulatory protein AraC"/>
    <property type="match status" value="1"/>
</dbReference>
<dbReference type="PANTHER" id="PTHR43280">
    <property type="entry name" value="ARAC-FAMILY TRANSCRIPTIONAL REGULATOR"/>
    <property type="match status" value="1"/>
</dbReference>
<protein>
    <submittedName>
        <fullName evidence="6">AraC-like DNA-binding protein</fullName>
    </submittedName>
</protein>
<evidence type="ECO:0000256" key="1">
    <source>
        <dbReference type="ARBA" id="ARBA00023015"/>
    </source>
</evidence>
<dbReference type="EMBL" id="JACBYR010000001">
    <property type="protein sequence ID" value="NYE81192.1"/>
    <property type="molecule type" value="Genomic_DNA"/>
</dbReference>
<evidence type="ECO:0000313" key="7">
    <source>
        <dbReference type="Proteomes" id="UP000542125"/>
    </source>
</evidence>
<keyword evidence="7" id="KW-1185">Reference proteome</keyword>
<feature type="domain" description="HTH araC/xylS-type" evidence="5">
    <location>
        <begin position="196"/>
        <end position="294"/>
    </location>
</feature>
<keyword evidence="1" id="KW-0805">Transcription regulation</keyword>
<dbReference type="Pfam" id="PF02311">
    <property type="entry name" value="AraC_binding"/>
    <property type="match status" value="1"/>
</dbReference>
<name>A0A7Y9IQJ9_9BURK</name>
<accession>A0A7Y9IQJ9</accession>
<dbReference type="Pfam" id="PF12833">
    <property type="entry name" value="HTH_18"/>
    <property type="match status" value="1"/>
</dbReference>
<dbReference type="PROSITE" id="PS00041">
    <property type="entry name" value="HTH_ARAC_FAMILY_1"/>
    <property type="match status" value="1"/>
</dbReference>
<evidence type="ECO:0000259" key="5">
    <source>
        <dbReference type="PROSITE" id="PS01124"/>
    </source>
</evidence>
<sequence length="320" mass="36135">MAAGIRTYTMQERAQHLDFDIRRENARDPLAAPHRHAYFQIQINLAGDTQQHIGATVRPFRPGMLSFVLPYRMHCVPHPPGSLYYILSFGQRFLRSDLDVDPLDLEDVPLARAPELAPFLAQESMDFELDGADRAEMLQLCEQMYADNAQRGFYTLETLRARLLLLIGLVCRKYAGQIEQAAGAGTSHHGRREAMARVIRHIREHLAERLTLDSAAAAACLSPNYLAHLIKKETGRTFVDLVTERRIEQSRELLMQTSLRVSDIARQVGFADEAYFSRRFRQVCGASPVAFRAAARQAVEPPVLSKRITHASLSLSPEDR</sequence>
<dbReference type="SMART" id="SM00342">
    <property type="entry name" value="HTH_ARAC"/>
    <property type="match status" value="1"/>
</dbReference>
<dbReference type="InterPro" id="IPR020449">
    <property type="entry name" value="Tscrpt_reg_AraC-type_HTH"/>
</dbReference>
<dbReference type="InterPro" id="IPR003313">
    <property type="entry name" value="AraC-bd"/>
</dbReference>
<evidence type="ECO:0000256" key="3">
    <source>
        <dbReference type="ARBA" id="ARBA00023159"/>
    </source>
</evidence>
<keyword evidence="4" id="KW-0804">Transcription</keyword>
<dbReference type="InterPro" id="IPR018062">
    <property type="entry name" value="HTH_AraC-typ_CS"/>
</dbReference>
<dbReference type="GO" id="GO:0003700">
    <property type="term" value="F:DNA-binding transcription factor activity"/>
    <property type="evidence" value="ECO:0007669"/>
    <property type="project" value="InterPro"/>
</dbReference>
<dbReference type="InterPro" id="IPR037923">
    <property type="entry name" value="HTH-like"/>
</dbReference>
<evidence type="ECO:0000256" key="4">
    <source>
        <dbReference type="ARBA" id="ARBA00023163"/>
    </source>
</evidence>
<dbReference type="InterPro" id="IPR018060">
    <property type="entry name" value="HTH_AraC"/>
</dbReference>
<dbReference type="SUPFAM" id="SSF46689">
    <property type="entry name" value="Homeodomain-like"/>
    <property type="match status" value="2"/>
</dbReference>
<dbReference type="GO" id="GO:0043565">
    <property type="term" value="F:sequence-specific DNA binding"/>
    <property type="evidence" value="ECO:0007669"/>
    <property type="project" value="InterPro"/>
</dbReference>
<dbReference type="Gene3D" id="1.10.10.60">
    <property type="entry name" value="Homeodomain-like"/>
    <property type="match status" value="2"/>
</dbReference>
<evidence type="ECO:0000256" key="2">
    <source>
        <dbReference type="ARBA" id="ARBA00023125"/>
    </source>
</evidence>
<comment type="caution">
    <text evidence="6">The sequence shown here is derived from an EMBL/GenBank/DDBJ whole genome shotgun (WGS) entry which is preliminary data.</text>
</comment>
<dbReference type="AlphaFoldDB" id="A0A7Y9IQJ9"/>
<proteinExistence type="predicted"/>